<comment type="caution">
    <text evidence="1">The sequence shown here is derived from an EMBL/GenBank/DDBJ whole genome shotgun (WGS) entry which is preliminary data.</text>
</comment>
<protein>
    <submittedName>
        <fullName evidence="1">Uncharacterized protein</fullName>
    </submittedName>
</protein>
<organism evidence="1 2">
    <name type="scientific">Diversispora epigaea</name>
    <dbReference type="NCBI Taxonomy" id="1348612"/>
    <lineage>
        <taxon>Eukaryota</taxon>
        <taxon>Fungi</taxon>
        <taxon>Fungi incertae sedis</taxon>
        <taxon>Mucoromycota</taxon>
        <taxon>Glomeromycotina</taxon>
        <taxon>Glomeromycetes</taxon>
        <taxon>Diversisporales</taxon>
        <taxon>Diversisporaceae</taxon>
        <taxon>Diversispora</taxon>
    </lineage>
</organism>
<dbReference type="AlphaFoldDB" id="A0A397JKB2"/>
<dbReference type="Proteomes" id="UP000266861">
    <property type="component" value="Unassembled WGS sequence"/>
</dbReference>
<proteinExistence type="predicted"/>
<evidence type="ECO:0000313" key="2">
    <source>
        <dbReference type="Proteomes" id="UP000266861"/>
    </source>
</evidence>
<dbReference type="EMBL" id="PQFF01000063">
    <property type="protein sequence ID" value="RHZ85393.1"/>
    <property type="molecule type" value="Genomic_DNA"/>
</dbReference>
<keyword evidence="2" id="KW-1185">Reference proteome</keyword>
<evidence type="ECO:0000313" key="1">
    <source>
        <dbReference type="EMBL" id="RHZ85393.1"/>
    </source>
</evidence>
<dbReference type="OrthoDB" id="642895at2759"/>
<accession>A0A397JKB2</accession>
<gene>
    <name evidence="1" type="ORF">Glove_66g93</name>
</gene>
<reference evidence="1 2" key="1">
    <citation type="submission" date="2018-08" db="EMBL/GenBank/DDBJ databases">
        <title>Genome and evolution of the arbuscular mycorrhizal fungus Diversispora epigaea (formerly Glomus versiforme) and its bacterial endosymbionts.</title>
        <authorList>
            <person name="Sun X."/>
            <person name="Fei Z."/>
            <person name="Harrison M."/>
        </authorList>
    </citation>
    <scope>NUCLEOTIDE SEQUENCE [LARGE SCALE GENOMIC DNA]</scope>
    <source>
        <strain evidence="1 2">IT104</strain>
    </source>
</reference>
<dbReference type="STRING" id="1348612.A0A397JKB2"/>
<name>A0A397JKB2_9GLOM</name>
<sequence>MSYELSYNTNDKLFSIRNSLQLQEEATMIIKNRENFNNNKNNSNVQLVDLWDECLIPQYERDEFFESLQKIESADEIYELLSQEVSYLQELYVKCAKI</sequence>